<evidence type="ECO:0000259" key="7">
    <source>
        <dbReference type="Pfam" id="PF00892"/>
    </source>
</evidence>
<evidence type="ECO:0000256" key="5">
    <source>
        <dbReference type="ARBA" id="ARBA00023136"/>
    </source>
</evidence>
<feature type="domain" description="EamA" evidence="7">
    <location>
        <begin position="174"/>
        <end position="310"/>
    </location>
</feature>
<keyword evidence="9" id="KW-1185">Reference proteome</keyword>
<feature type="transmembrane region" description="Helical" evidence="6">
    <location>
        <begin position="86"/>
        <end position="109"/>
    </location>
</feature>
<dbReference type="SUPFAM" id="SSF103481">
    <property type="entry name" value="Multidrug resistance efflux transporter EmrE"/>
    <property type="match status" value="2"/>
</dbReference>
<proteinExistence type="inferred from homology"/>
<keyword evidence="4 6" id="KW-1133">Transmembrane helix</keyword>
<organism evidence="8 9">
    <name type="scientific">Propylenella binzhouense</name>
    <dbReference type="NCBI Taxonomy" id="2555902"/>
    <lineage>
        <taxon>Bacteria</taxon>
        <taxon>Pseudomonadati</taxon>
        <taxon>Pseudomonadota</taxon>
        <taxon>Alphaproteobacteria</taxon>
        <taxon>Hyphomicrobiales</taxon>
        <taxon>Propylenellaceae</taxon>
        <taxon>Propylenella</taxon>
    </lineage>
</organism>
<comment type="subcellular location">
    <subcellularLocation>
        <location evidence="1">Membrane</location>
        <topology evidence="1">Multi-pass membrane protein</topology>
    </subcellularLocation>
</comment>
<feature type="transmembrane region" description="Helical" evidence="6">
    <location>
        <begin position="268"/>
        <end position="287"/>
    </location>
</feature>
<dbReference type="Pfam" id="PF00892">
    <property type="entry name" value="EamA"/>
    <property type="match status" value="2"/>
</dbReference>
<feature type="transmembrane region" description="Helical" evidence="6">
    <location>
        <begin position="204"/>
        <end position="226"/>
    </location>
</feature>
<feature type="transmembrane region" description="Helical" evidence="6">
    <location>
        <begin position="238"/>
        <end position="256"/>
    </location>
</feature>
<dbReference type="InterPro" id="IPR000620">
    <property type="entry name" value="EamA_dom"/>
</dbReference>
<evidence type="ECO:0000256" key="1">
    <source>
        <dbReference type="ARBA" id="ARBA00004141"/>
    </source>
</evidence>
<comment type="caution">
    <text evidence="8">The sequence shown here is derived from an EMBL/GenBank/DDBJ whole genome shotgun (WGS) entry which is preliminary data.</text>
</comment>
<evidence type="ECO:0000313" key="8">
    <source>
        <dbReference type="EMBL" id="MYZ49895.1"/>
    </source>
</evidence>
<dbReference type="EMBL" id="SPKJ01000103">
    <property type="protein sequence ID" value="MYZ49895.1"/>
    <property type="molecule type" value="Genomic_DNA"/>
</dbReference>
<dbReference type="PANTHER" id="PTHR32322">
    <property type="entry name" value="INNER MEMBRANE TRANSPORTER"/>
    <property type="match status" value="1"/>
</dbReference>
<feature type="transmembrane region" description="Helical" evidence="6">
    <location>
        <begin position="115"/>
        <end position="135"/>
    </location>
</feature>
<feature type="transmembrane region" description="Helical" evidence="6">
    <location>
        <begin position="172"/>
        <end position="192"/>
    </location>
</feature>
<feature type="transmembrane region" description="Helical" evidence="6">
    <location>
        <begin position="54"/>
        <end position="74"/>
    </location>
</feature>
<gene>
    <name evidence="8" type="ORF">E4O86_19490</name>
</gene>
<accession>A0A964WVJ7</accession>
<feature type="transmembrane region" description="Helical" evidence="6">
    <location>
        <begin position="27"/>
        <end position="48"/>
    </location>
</feature>
<dbReference type="GO" id="GO:0016020">
    <property type="term" value="C:membrane"/>
    <property type="evidence" value="ECO:0007669"/>
    <property type="project" value="UniProtKB-SubCell"/>
</dbReference>
<feature type="transmembrane region" description="Helical" evidence="6">
    <location>
        <begin position="142"/>
        <end position="160"/>
    </location>
</feature>
<name>A0A964WVJ7_9HYPH</name>
<feature type="domain" description="EamA" evidence="7">
    <location>
        <begin position="27"/>
        <end position="159"/>
    </location>
</feature>
<dbReference type="PANTHER" id="PTHR32322:SF2">
    <property type="entry name" value="EAMA DOMAIN-CONTAINING PROTEIN"/>
    <property type="match status" value="1"/>
</dbReference>
<evidence type="ECO:0000313" key="9">
    <source>
        <dbReference type="Proteomes" id="UP000773614"/>
    </source>
</evidence>
<dbReference type="InterPro" id="IPR037185">
    <property type="entry name" value="EmrE-like"/>
</dbReference>
<evidence type="ECO:0000256" key="6">
    <source>
        <dbReference type="SAM" id="Phobius"/>
    </source>
</evidence>
<reference evidence="8" key="1">
    <citation type="submission" date="2019-03" db="EMBL/GenBank/DDBJ databases">
        <title>Afifella sp. nov., isolated from activated sludge.</title>
        <authorList>
            <person name="Li Q."/>
            <person name="Liu Y."/>
        </authorList>
    </citation>
    <scope>NUCLEOTIDE SEQUENCE</scope>
    <source>
        <strain evidence="8">L72</strain>
    </source>
</reference>
<sequence>MLLYTGFCSCFRQAVTPLFGWLGRQPYLLLSLSSLFWAGNAVVGRWIAGSMPPVALAQFRWVAAFLILLPLAIGQIRRDWRVVRRHLAFLAFLSFAGISVFNTLLYWGLHYTTAINASLMQSTAPLLIGLWSFLLYRDRLTLGQVGGILTSLFGVFVIVVEGDPARAADFSVNIGDIAVIVAMSVYSLYSALLRRRPGVGPLTFATLTMGIGAFLLLPLFALELAFRPGAIHLNAEAASGLLYVIIFPSVAAYLCFNRGVELVGPNRAGPFFHLVPLFGTGLAIVLLGEQPALFHAVGAALILSGVFIATRRPRARIREPGA</sequence>
<protein>
    <submittedName>
        <fullName evidence="8">DMT family transporter</fullName>
    </submittedName>
</protein>
<dbReference type="AlphaFoldDB" id="A0A964WVJ7"/>
<evidence type="ECO:0000256" key="2">
    <source>
        <dbReference type="ARBA" id="ARBA00007362"/>
    </source>
</evidence>
<dbReference type="Proteomes" id="UP000773614">
    <property type="component" value="Unassembled WGS sequence"/>
</dbReference>
<dbReference type="InterPro" id="IPR050638">
    <property type="entry name" value="AA-Vitamin_Transporters"/>
</dbReference>
<keyword evidence="3 6" id="KW-0812">Transmembrane</keyword>
<dbReference type="OrthoDB" id="9806889at2"/>
<evidence type="ECO:0000256" key="4">
    <source>
        <dbReference type="ARBA" id="ARBA00022989"/>
    </source>
</evidence>
<keyword evidence="5 6" id="KW-0472">Membrane</keyword>
<comment type="similarity">
    <text evidence="2">Belongs to the EamA transporter family.</text>
</comment>
<feature type="transmembrane region" description="Helical" evidence="6">
    <location>
        <begin position="293"/>
        <end position="310"/>
    </location>
</feature>
<evidence type="ECO:0000256" key="3">
    <source>
        <dbReference type="ARBA" id="ARBA00022692"/>
    </source>
</evidence>